<dbReference type="InterPro" id="IPR020559">
    <property type="entry name" value="PRibGlycinamide_synth_CS"/>
</dbReference>
<keyword evidence="5 12" id="KW-0436">Ligase</keyword>
<dbReference type="SMART" id="SM01210">
    <property type="entry name" value="GARS_C"/>
    <property type="match status" value="1"/>
</dbReference>
<dbReference type="SUPFAM" id="SSF52440">
    <property type="entry name" value="PreATP-grasp domain"/>
    <property type="match status" value="1"/>
</dbReference>
<dbReference type="UniPathway" id="UPA00074">
    <property type="reaction ID" value="UER00125"/>
</dbReference>
<dbReference type="PANTHER" id="PTHR43472:SF1">
    <property type="entry name" value="PHOSPHORIBOSYLAMINE--GLYCINE LIGASE, CHLOROPLASTIC"/>
    <property type="match status" value="1"/>
</dbReference>
<dbReference type="HAMAP" id="MF_00138">
    <property type="entry name" value="GARS"/>
    <property type="match status" value="1"/>
</dbReference>
<dbReference type="Gene3D" id="3.40.50.20">
    <property type="match status" value="1"/>
</dbReference>
<dbReference type="Pfam" id="PF02844">
    <property type="entry name" value="GARS_N"/>
    <property type="match status" value="1"/>
</dbReference>
<dbReference type="AlphaFoldDB" id="A0A1G6XZD8"/>
<evidence type="ECO:0000256" key="5">
    <source>
        <dbReference type="ARBA" id="ARBA00022598"/>
    </source>
</evidence>
<dbReference type="OrthoDB" id="9807240at2"/>
<evidence type="ECO:0000256" key="2">
    <source>
        <dbReference type="ARBA" id="ARBA00001946"/>
    </source>
</evidence>
<dbReference type="Proteomes" id="UP000199034">
    <property type="component" value="Unassembled WGS sequence"/>
</dbReference>
<evidence type="ECO:0000256" key="7">
    <source>
        <dbReference type="ARBA" id="ARBA00022755"/>
    </source>
</evidence>
<dbReference type="GO" id="GO:0009113">
    <property type="term" value="P:purine nucleobase biosynthetic process"/>
    <property type="evidence" value="ECO:0007669"/>
    <property type="project" value="InterPro"/>
</dbReference>
<keyword evidence="8" id="KW-0067">ATP-binding</keyword>
<keyword evidence="6" id="KW-0547">Nucleotide-binding</keyword>
<dbReference type="SUPFAM" id="SSF51246">
    <property type="entry name" value="Rudiment single hybrid motif"/>
    <property type="match status" value="1"/>
</dbReference>
<protein>
    <recommendedName>
        <fullName evidence="4 12">Phosphoribosylamine--glycine ligase</fullName>
        <ecNumber evidence="4 12">6.3.4.13</ecNumber>
    </recommendedName>
    <alternativeName>
        <fullName evidence="12">GARS</fullName>
    </alternativeName>
    <alternativeName>
        <fullName evidence="10 12">Glycinamide ribonucleotide synthetase</fullName>
    </alternativeName>
    <alternativeName>
        <fullName evidence="11 12">Phosphoribosylglycinamide synthetase</fullName>
    </alternativeName>
</protein>
<dbReference type="InterPro" id="IPR000115">
    <property type="entry name" value="PRibGlycinamide_synth"/>
</dbReference>
<dbReference type="Pfam" id="PF02843">
    <property type="entry name" value="GARS_C"/>
    <property type="match status" value="1"/>
</dbReference>
<dbReference type="InterPro" id="IPR016185">
    <property type="entry name" value="PreATP-grasp_dom_sf"/>
</dbReference>
<dbReference type="SUPFAM" id="SSF56059">
    <property type="entry name" value="Glutathione synthetase ATP-binding domain-like"/>
    <property type="match status" value="1"/>
</dbReference>
<evidence type="ECO:0000256" key="12">
    <source>
        <dbReference type="HAMAP-Rule" id="MF_00138"/>
    </source>
</evidence>
<proteinExistence type="inferred from homology"/>
<dbReference type="SMART" id="SM01209">
    <property type="entry name" value="GARS_A"/>
    <property type="match status" value="1"/>
</dbReference>
<evidence type="ECO:0000256" key="4">
    <source>
        <dbReference type="ARBA" id="ARBA00013255"/>
    </source>
</evidence>
<evidence type="ECO:0000256" key="9">
    <source>
        <dbReference type="ARBA" id="ARBA00038345"/>
    </source>
</evidence>
<comment type="cofactor">
    <cofactor evidence="2">
        <name>Mg(2+)</name>
        <dbReference type="ChEBI" id="CHEBI:18420"/>
    </cofactor>
</comment>
<comment type="catalytic activity">
    <reaction evidence="12">
        <text>5-phospho-beta-D-ribosylamine + glycine + ATP = N(1)-(5-phospho-beta-D-ribosyl)glycinamide + ADP + phosphate + H(+)</text>
        <dbReference type="Rhea" id="RHEA:17453"/>
        <dbReference type="ChEBI" id="CHEBI:15378"/>
        <dbReference type="ChEBI" id="CHEBI:30616"/>
        <dbReference type="ChEBI" id="CHEBI:43474"/>
        <dbReference type="ChEBI" id="CHEBI:57305"/>
        <dbReference type="ChEBI" id="CHEBI:58681"/>
        <dbReference type="ChEBI" id="CHEBI:143788"/>
        <dbReference type="ChEBI" id="CHEBI:456216"/>
        <dbReference type="EC" id="6.3.4.13"/>
    </reaction>
</comment>
<dbReference type="InterPro" id="IPR037123">
    <property type="entry name" value="PRibGlycinamide_synth_C_sf"/>
</dbReference>
<organism evidence="13 14">
    <name type="scientific">Nocardioides lianchengensis</name>
    <dbReference type="NCBI Taxonomy" id="1045774"/>
    <lineage>
        <taxon>Bacteria</taxon>
        <taxon>Bacillati</taxon>
        <taxon>Actinomycetota</taxon>
        <taxon>Actinomycetes</taxon>
        <taxon>Propionibacteriales</taxon>
        <taxon>Nocardioidaceae</taxon>
        <taxon>Nocardioides</taxon>
    </lineage>
</organism>
<evidence type="ECO:0000256" key="6">
    <source>
        <dbReference type="ARBA" id="ARBA00022741"/>
    </source>
</evidence>
<dbReference type="GO" id="GO:0006189">
    <property type="term" value="P:'de novo' IMP biosynthetic process"/>
    <property type="evidence" value="ECO:0007669"/>
    <property type="project" value="UniProtKB-UniRule"/>
</dbReference>
<gene>
    <name evidence="12" type="primary">purD</name>
    <name evidence="13" type="ORF">SAMN05421872_111140</name>
</gene>
<keyword evidence="7 12" id="KW-0658">Purine biosynthesis</keyword>
<dbReference type="InterPro" id="IPR013815">
    <property type="entry name" value="ATP_grasp_subdomain_1"/>
</dbReference>
<dbReference type="NCBIfam" id="TIGR00877">
    <property type="entry name" value="purD"/>
    <property type="match status" value="1"/>
</dbReference>
<dbReference type="EMBL" id="FMZM01000011">
    <property type="protein sequence ID" value="SDD83391.1"/>
    <property type="molecule type" value="Genomic_DNA"/>
</dbReference>
<dbReference type="PANTHER" id="PTHR43472">
    <property type="entry name" value="PHOSPHORIBOSYLAMINE--GLYCINE LIGASE"/>
    <property type="match status" value="1"/>
</dbReference>
<sequence length="411" mass="41390">MKTLVIGTGGREHALARALARDPGVTEVHAAPGNPGIAAVATLHDVDPMDGEAVAALALDLGVDLVVVGPEAPLVAGVADAVTTRGIPVFGPSASAARLEGSKAFAKDVMAAAGVPTAAARSCTTAEQVAAALDEYGAPYVVKDDGLAAGKGVVVTTDRQEALDHAAQCERVLIEEYLDGPEVSLFAITDGRTVYPLQPAQDFKRIFDGDAGPNTGGMGAYTPLPWAPPGLVQEVLASVLQPTVDEMARRGAPFAGLLYAGLALTSRGVRVVEFNARFGDPETQPLLALLDSPLSPLLLGAATGTLAEVPPPAWRSGSAVGVVLASKGYPETASKGDPITGVDSAEALAGVHVIQAGTAVVDGQLVTAGGRVLAVVGTGADVAAARDAAYAGVARIDFPGAQHRTDIAGSV</sequence>
<dbReference type="Gene3D" id="3.90.600.10">
    <property type="entry name" value="Phosphoribosylglycinamide synthetase, C-terminal domain"/>
    <property type="match status" value="1"/>
</dbReference>
<dbReference type="EC" id="6.3.4.13" evidence="4 12"/>
<dbReference type="InterPro" id="IPR011761">
    <property type="entry name" value="ATP-grasp"/>
</dbReference>
<evidence type="ECO:0000256" key="10">
    <source>
        <dbReference type="ARBA" id="ARBA00042242"/>
    </source>
</evidence>
<evidence type="ECO:0000256" key="8">
    <source>
        <dbReference type="ARBA" id="ARBA00022840"/>
    </source>
</evidence>
<evidence type="ECO:0000256" key="11">
    <source>
        <dbReference type="ARBA" id="ARBA00042864"/>
    </source>
</evidence>
<comment type="cofactor">
    <cofactor evidence="1">
        <name>Mn(2+)</name>
        <dbReference type="ChEBI" id="CHEBI:29035"/>
    </cofactor>
</comment>
<comment type="similarity">
    <text evidence="9 12">Belongs to the GARS family.</text>
</comment>
<dbReference type="Pfam" id="PF01071">
    <property type="entry name" value="GARS_A"/>
    <property type="match status" value="1"/>
</dbReference>
<dbReference type="InterPro" id="IPR020560">
    <property type="entry name" value="PRibGlycinamide_synth_C-dom"/>
</dbReference>
<dbReference type="GO" id="GO:0004637">
    <property type="term" value="F:phosphoribosylamine-glycine ligase activity"/>
    <property type="evidence" value="ECO:0007669"/>
    <property type="project" value="UniProtKB-UniRule"/>
</dbReference>
<dbReference type="Gene3D" id="3.30.1490.20">
    <property type="entry name" value="ATP-grasp fold, A domain"/>
    <property type="match status" value="1"/>
</dbReference>
<comment type="pathway">
    <text evidence="3 12">Purine metabolism; IMP biosynthesis via de novo pathway; N(1)-(5-phospho-D-ribosyl)glycinamide from 5-phospho-alpha-D-ribose 1-diphosphate: step 2/2.</text>
</comment>
<reference evidence="13 14" key="1">
    <citation type="submission" date="2016-10" db="EMBL/GenBank/DDBJ databases">
        <authorList>
            <person name="de Groot N.N."/>
        </authorList>
    </citation>
    <scope>NUCLEOTIDE SEQUENCE [LARGE SCALE GENOMIC DNA]</scope>
    <source>
        <strain evidence="13 14">CGMCC 4.6858</strain>
    </source>
</reference>
<dbReference type="GO" id="GO:0005524">
    <property type="term" value="F:ATP binding"/>
    <property type="evidence" value="ECO:0007669"/>
    <property type="project" value="UniProtKB-UniRule"/>
</dbReference>
<evidence type="ECO:0000256" key="3">
    <source>
        <dbReference type="ARBA" id="ARBA00005174"/>
    </source>
</evidence>
<evidence type="ECO:0000313" key="14">
    <source>
        <dbReference type="Proteomes" id="UP000199034"/>
    </source>
</evidence>
<dbReference type="STRING" id="1045774.SAMN05421872_111140"/>
<dbReference type="GO" id="GO:0046872">
    <property type="term" value="F:metal ion binding"/>
    <property type="evidence" value="ECO:0007669"/>
    <property type="project" value="InterPro"/>
</dbReference>
<dbReference type="PROSITE" id="PS00184">
    <property type="entry name" value="GARS"/>
    <property type="match status" value="1"/>
</dbReference>
<name>A0A1G6XZD8_9ACTN</name>
<keyword evidence="14" id="KW-1185">Reference proteome</keyword>
<evidence type="ECO:0000313" key="13">
    <source>
        <dbReference type="EMBL" id="SDD83391.1"/>
    </source>
</evidence>
<evidence type="ECO:0000256" key="1">
    <source>
        <dbReference type="ARBA" id="ARBA00001936"/>
    </source>
</evidence>
<dbReference type="InterPro" id="IPR020561">
    <property type="entry name" value="PRibGlycinamid_synth_ATP-grasp"/>
</dbReference>
<accession>A0A1G6XZD8</accession>
<dbReference type="Gene3D" id="3.30.470.20">
    <property type="entry name" value="ATP-grasp fold, B domain"/>
    <property type="match status" value="1"/>
</dbReference>
<dbReference type="PROSITE" id="PS50975">
    <property type="entry name" value="ATP_GRASP"/>
    <property type="match status" value="1"/>
</dbReference>
<dbReference type="InterPro" id="IPR011054">
    <property type="entry name" value="Rudment_hybrid_motif"/>
</dbReference>
<dbReference type="RefSeq" id="WP_090859899.1">
    <property type="nucleotide sequence ID" value="NZ_FMZM01000011.1"/>
</dbReference>
<dbReference type="InterPro" id="IPR020562">
    <property type="entry name" value="PRibGlycinamide_synth_N"/>
</dbReference>